<dbReference type="Pfam" id="PF07486">
    <property type="entry name" value="Hydrolase_2"/>
    <property type="match status" value="1"/>
</dbReference>
<dbReference type="EMBL" id="JACOQH010000007">
    <property type="protein sequence ID" value="MBC5754349.1"/>
    <property type="molecule type" value="Genomic_DNA"/>
</dbReference>
<organism evidence="4 5">
    <name type="scientific">Roseburia yibonii</name>
    <dbReference type="NCBI Taxonomy" id="2763063"/>
    <lineage>
        <taxon>Bacteria</taxon>
        <taxon>Bacillati</taxon>
        <taxon>Bacillota</taxon>
        <taxon>Clostridia</taxon>
        <taxon>Lachnospirales</taxon>
        <taxon>Lachnospiraceae</taxon>
        <taxon>Roseburia</taxon>
    </lineage>
</organism>
<keyword evidence="5" id="KW-1185">Reference proteome</keyword>
<dbReference type="GO" id="GO:0016787">
    <property type="term" value="F:hydrolase activity"/>
    <property type="evidence" value="ECO:0007669"/>
    <property type="project" value="UniProtKB-KW"/>
</dbReference>
<proteinExistence type="predicted"/>
<accession>A0ABR7IBN8</accession>
<protein>
    <submittedName>
        <fullName evidence="4">Cell wall hydrolase</fullName>
    </submittedName>
</protein>
<comment type="caution">
    <text evidence="4">The sequence shown here is derived from an EMBL/GenBank/DDBJ whole genome shotgun (WGS) entry which is preliminary data.</text>
</comment>
<feature type="signal peptide" evidence="2">
    <location>
        <begin position="1"/>
        <end position="20"/>
    </location>
</feature>
<dbReference type="RefSeq" id="WP_147619033.1">
    <property type="nucleotide sequence ID" value="NZ_JACOQH010000007.1"/>
</dbReference>
<feature type="region of interest" description="Disordered" evidence="1">
    <location>
        <begin position="25"/>
        <end position="46"/>
    </location>
</feature>
<evidence type="ECO:0000256" key="1">
    <source>
        <dbReference type="SAM" id="MobiDB-lite"/>
    </source>
</evidence>
<evidence type="ECO:0000259" key="3">
    <source>
        <dbReference type="Pfam" id="PF07486"/>
    </source>
</evidence>
<evidence type="ECO:0000313" key="4">
    <source>
        <dbReference type="EMBL" id="MBC5754349.1"/>
    </source>
</evidence>
<feature type="chain" id="PRO_5045556357" evidence="2">
    <location>
        <begin position="21"/>
        <end position="204"/>
    </location>
</feature>
<gene>
    <name evidence="4" type="ORF">H8Z76_10070</name>
</gene>
<evidence type="ECO:0000256" key="2">
    <source>
        <dbReference type="SAM" id="SignalP"/>
    </source>
</evidence>
<feature type="compositionally biased region" description="Basic and acidic residues" evidence="1">
    <location>
        <begin position="33"/>
        <end position="46"/>
    </location>
</feature>
<dbReference type="Proteomes" id="UP000621540">
    <property type="component" value="Unassembled WGS sequence"/>
</dbReference>
<feature type="domain" description="Cell wall hydrolase SleB" evidence="3">
    <location>
        <begin position="107"/>
        <end position="191"/>
    </location>
</feature>
<sequence length="204" mass="23032">MTKKVLVAILLVCLCGSVPGASNMKQKSFTPESNEHETETQKEEEEARITLCREPQIQASAASITAEAETTVIVTNVLNMYQNRWNIYLTADEIDLLAKIVWVEACGEPSEGQEAVVEVVFNRMCSPDYPDTLYGVLSQDDPVQFCSWKLKDTAKPTEKEYQSIYRVLYGQTAILRSDTVYFSTFALTPQVDRKICCHCFCYGR</sequence>
<dbReference type="InterPro" id="IPR011105">
    <property type="entry name" value="Cell_wall_hydrolase_SleB"/>
</dbReference>
<keyword evidence="4" id="KW-0378">Hydrolase</keyword>
<name>A0ABR7IBN8_9FIRM</name>
<evidence type="ECO:0000313" key="5">
    <source>
        <dbReference type="Proteomes" id="UP000621540"/>
    </source>
</evidence>
<reference evidence="4 5" key="1">
    <citation type="submission" date="2020-08" db="EMBL/GenBank/DDBJ databases">
        <title>Genome public.</title>
        <authorList>
            <person name="Liu C."/>
            <person name="Sun Q."/>
        </authorList>
    </citation>
    <scope>NUCLEOTIDE SEQUENCE [LARGE SCALE GENOMIC DNA]</scope>
    <source>
        <strain evidence="4 5">BX0805</strain>
    </source>
</reference>
<dbReference type="InterPro" id="IPR042047">
    <property type="entry name" value="SleB_dom1"/>
</dbReference>
<keyword evidence="2" id="KW-0732">Signal</keyword>
<dbReference type="Gene3D" id="1.10.10.2520">
    <property type="entry name" value="Cell wall hydrolase SleB, domain 1"/>
    <property type="match status" value="1"/>
</dbReference>